<dbReference type="PROSITE" id="PS50088">
    <property type="entry name" value="ANK_REPEAT"/>
    <property type="match status" value="1"/>
</dbReference>
<keyword evidence="1" id="KW-0677">Repeat</keyword>
<sequence length="120" mass="13334">DEVTKRMIQAISKDDFEECEDAILQGADVTIDCGAGMCALHISALRGEMFLTELLVAHAADVNQRDLSGNTALLYACHFYRQHGRGVQLVSQLLYHKADPWHRVKDGKLAGSSPYDIMEK</sequence>
<dbReference type="InterPro" id="IPR002110">
    <property type="entry name" value="Ankyrin_rpt"/>
</dbReference>
<dbReference type="SUPFAM" id="SSF48403">
    <property type="entry name" value="Ankyrin repeat"/>
    <property type="match status" value="1"/>
</dbReference>
<dbReference type="PANTHER" id="PTHR24171">
    <property type="entry name" value="ANKYRIN REPEAT DOMAIN-CONTAINING PROTEIN 39-RELATED"/>
    <property type="match status" value="1"/>
</dbReference>
<evidence type="ECO:0000256" key="2">
    <source>
        <dbReference type="ARBA" id="ARBA00023043"/>
    </source>
</evidence>
<dbReference type="EMBL" id="CAJNNW010011530">
    <property type="protein sequence ID" value="CAE8653275.1"/>
    <property type="molecule type" value="Genomic_DNA"/>
</dbReference>
<feature type="non-terminal residue" evidence="4">
    <location>
        <position position="1"/>
    </location>
</feature>
<name>A0A813IQM6_POLGL</name>
<reference evidence="4" key="1">
    <citation type="submission" date="2021-02" db="EMBL/GenBank/DDBJ databases">
        <authorList>
            <person name="Dougan E. K."/>
            <person name="Rhodes N."/>
            <person name="Thang M."/>
            <person name="Chan C."/>
        </authorList>
    </citation>
    <scope>NUCLEOTIDE SEQUENCE</scope>
</reference>
<dbReference type="Pfam" id="PF12796">
    <property type="entry name" value="Ank_2"/>
    <property type="match status" value="1"/>
</dbReference>
<dbReference type="Proteomes" id="UP000626109">
    <property type="component" value="Unassembled WGS sequence"/>
</dbReference>
<dbReference type="Gene3D" id="1.25.40.20">
    <property type="entry name" value="Ankyrin repeat-containing domain"/>
    <property type="match status" value="1"/>
</dbReference>
<organism evidence="4 5">
    <name type="scientific">Polarella glacialis</name>
    <name type="common">Dinoflagellate</name>
    <dbReference type="NCBI Taxonomy" id="89957"/>
    <lineage>
        <taxon>Eukaryota</taxon>
        <taxon>Sar</taxon>
        <taxon>Alveolata</taxon>
        <taxon>Dinophyceae</taxon>
        <taxon>Suessiales</taxon>
        <taxon>Suessiaceae</taxon>
        <taxon>Polarella</taxon>
    </lineage>
</organism>
<protein>
    <submittedName>
        <fullName evidence="4">Uncharacterized protein</fullName>
    </submittedName>
</protein>
<gene>
    <name evidence="4" type="ORF">PGLA2088_LOCUS10288</name>
</gene>
<comment type="caution">
    <text evidence="4">The sequence shown here is derived from an EMBL/GenBank/DDBJ whole genome shotgun (WGS) entry which is preliminary data.</text>
</comment>
<feature type="repeat" description="ANK" evidence="3">
    <location>
        <begin position="35"/>
        <end position="67"/>
    </location>
</feature>
<feature type="non-terminal residue" evidence="4">
    <location>
        <position position="120"/>
    </location>
</feature>
<evidence type="ECO:0000313" key="5">
    <source>
        <dbReference type="Proteomes" id="UP000626109"/>
    </source>
</evidence>
<evidence type="ECO:0000256" key="1">
    <source>
        <dbReference type="ARBA" id="ARBA00022737"/>
    </source>
</evidence>
<evidence type="ECO:0000313" key="4">
    <source>
        <dbReference type="EMBL" id="CAE8653275.1"/>
    </source>
</evidence>
<dbReference type="InterPro" id="IPR036770">
    <property type="entry name" value="Ankyrin_rpt-contain_sf"/>
</dbReference>
<keyword evidence="2 3" id="KW-0040">ANK repeat</keyword>
<dbReference type="PROSITE" id="PS50297">
    <property type="entry name" value="ANK_REP_REGION"/>
    <property type="match status" value="1"/>
</dbReference>
<proteinExistence type="predicted"/>
<evidence type="ECO:0000256" key="3">
    <source>
        <dbReference type="PROSITE-ProRule" id="PRU00023"/>
    </source>
</evidence>
<accession>A0A813IQM6</accession>
<dbReference type="AlphaFoldDB" id="A0A813IQM6"/>